<dbReference type="CDD" id="cd01143">
    <property type="entry name" value="YvrC"/>
    <property type="match status" value="1"/>
</dbReference>
<dbReference type="EMBL" id="JACHHK010000003">
    <property type="protein sequence ID" value="MBB5183010.1"/>
    <property type="molecule type" value="Genomic_DNA"/>
</dbReference>
<evidence type="ECO:0000259" key="4">
    <source>
        <dbReference type="PROSITE" id="PS50983"/>
    </source>
</evidence>
<dbReference type="Proteomes" id="UP000539953">
    <property type="component" value="Unassembled WGS sequence"/>
</dbReference>
<dbReference type="RefSeq" id="WP_183328209.1">
    <property type="nucleotide sequence ID" value="NZ_JACHHK010000003.1"/>
</dbReference>
<dbReference type="PROSITE" id="PS50983">
    <property type="entry name" value="FE_B12_PBP"/>
    <property type="match status" value="1"/>
</dbReference>
<dbReference type="Pfam" id="PF01497">
    <property type="entry name" value="Peripla_BP_2"/>
    <property type="match status" value="1"/>
</dbReference>
<dbReference type="Gene3D" id="3.40.50.1980">
    <property type="entry name" value="Nitrogenase molybdenum iron protein domain"/>
    <property type="match status" value="2"/>
</dbReference>
<reference evidence="5 6" key="1">
    <citation type="submission" date="2020-08" db="EMBL/GenBank/DDBJ databases">
        <title>Genomic Encyclopedia of Type Strains, Phase IV (KMG-IV): sequencing the most valuable type-strain genomes for metagenomic binning, comparative biology and taxonomic classification.</title>
        <authorList>
            <person name="Goeker M."/>
        </authorList>
    </citation>
    <scope>NUCLEOTIDE SEQUENCE [LARGE SCALE GENOMIC DNA]</scope>
    <source>
        <strain evidence="5 6">DSM 25799</strain>
    </source>
</reference>
<accession>A0A7W8FWV8</accession>
<dbReference type="GO" id="GO:0071281">
    <property type="term" value="P:cellular response to iron ion"/>
    <property type="evidence" value="ECO:0007669"/>
    <property type="project" value="TreeGrafter"/>
</dbReference>
<dbReference type="AlphaFoldDB" id="A0A7W8FWV8"/>
<organism evidence="5 6">
    <name type="scientific">Catenisphaera adipataccumulans</name>
    <dbReference type="NCBI Taxonomy" id="700500"/>
    <lineage>
        <taxon>Bacteria</taxon>
        <taxon>Bacillati</taxon>
        <taxon>Bacillota</taxon>
        <taxon>Erysipelotrichia</taxon>
        <taxon>Erysipelotrichales</taxon>
        <taxon>Erysipelotrichaceae</taxon>
        <taxon>Catenisphaera</taxon>
    </lineage>
</organism>
<evidence type="ECO:0000256" key="3">
    <source>
        <dbReference type="SAM" id="SignalP"/>
    </source>
</evidence>
<feature type="signal peptide" evidence="3">
    <location>
        <begin position="1"/>
        <end position="26"/>
    </location>
</feature>
<protein>
    <submittedName>
        <fullName evidence="5">Iron complex transport system substrate-binding protein</fullName>
    </submittedName>
</protein>
<feature type="coiled-coil region" evidence="2">
    <location>
        <begin position="149"/>
        <end position="183"/>
    </location>
</feature>
<evidence type="ECO:0000313" key="5">
    <source>
        <dbReference type="EMBL" id="MBB5183010.1"/>
    </source>
</evidence>
<name>A0A7W8FWV8_9FIRM</name>
<feature type="chain" id="PRO_5030843102" evidence="3">
    <location>
        <begin position="27"/>
        <end position="316"/>
    </location>
</feature>
<dbReference type="PANTHER" id="PTHR30535:SF34">
    <property type="entry name" value="MOLYBDATE-BINDING PROTEIN MOLA"/>
    <property type="match status" value="1"/>
</dbReference>
<comment type="caution">
    <text evidence="5">The sequence shown here is derived from an EMBL/GenBank/DDBJ whole genome shotgun (WGS) entry which is preliminary data.</text>
</comment>
<keyword evidence="3" id="KW-0732">Signal</keyword>
<keyword evidence="2" id="KW-0175">Coiled coil</keyword>
<keyword evidence="6" id="KW-1185">Reference proteome</keyword>
<proteinExistence type="inferred from homology"/>
<dbReference type="PANTHER" id="PTHR30535">
    <property type="entry name" value="VITAMIN B12-BINDING PROTEIN"/>
    <property type="match status" value="1"/>
</dbReference>
<evidence type="ECO:0000256" key="2">
    <source>
        <dbReference type="SAM" id="Coils"/>
    </source>
</evidence>
<dbReference type="SUPFAM" id="SSF53807">
    <property type="entry name" value="Helical backbone' metal receptor"/>
    <property type="match status" value="1"/>
</dbReference>
<comment type="similarity">
    <text evidence="1">Belongs to the bacterial solute-binding protein 8 family.</text>
</comment>
<gene>
    <name evidence="5" type="ORF">HNQ47_001030</name>
</gene>
<dbReference type="InterPro" id="IPR002491">
    <property type="entry name" value="ABC_transptr_periplasmic_BD"/>
</dbReference>
<feature type="domain" description="Fe/B12 periplasmic-binding" evidence="4">
    <location>
        <begin position="45"/>
        <end position="308"/>
    </location>
</feature>
<evidence type="ECO:0000256" key="1">
    <source>
        <dbReference type="ARBA" id="ARBA00008814"/>
    </source>
</evidence>
<evidence type="ECO:0000313" key="6">
    <source>
        <dbReference type="Proteomes" id="UP000539953"/>
    </source>
</evidence>
<sequence>MKIKKLCSFLLAAVLCCSMAMVPASAKSVKDRSGNTIVLPKEVNTIVSMAPSTTQVLIDMGLADKIVAVDTNSKEDFASQLNADVQSFDMMNPDNEAIVALDPDIVFTSGMSSTKGDDAFQAVRDADICVADIPSSTSLKGIEKDITFIGRCVKEKDEAEDIVDDMEDEIEDIKDVAKTIKKSDRKTVLFELSLPSDDSPTIYTAGKKTYIDEMITTIGAKNATHSQKGWISVSEEEAVAMDPDVIITNVDYTDDPVSTILADDGWQDVEAIVKKQVYSIDTDTSSRPNQHVVDAMIEMAKDVYPEEYANFGDDED</sequence>
<dbReference type="InterPro" id="IPR050902">
    <property type="entry name" value="ABC_Transporter_SBP"/>
</dbReference>